<reference evidence="5" key="1">
    <citation type="submission" date="2022-09" db="EMBL/GenBank/DDBJ databases">
        <title>Tahibacter sp. nov., isolated from a fresh water.</title>
        <authorList>
            <person name="Baek J.H."/>
            <person name="Lee J.K."/>
            <person name="Kim J.M."/>
            <person name="Jeon C.O."/>
        </authorList>
    </citation>
    <scope>NUCLEOTIDE SEQUENCE</scope>
    <source>
        <strain evidence="5">W38</strain>
    </source>
</reference>
<keyword evidence="2" id="KW-0472">Membrane</keyword>
<evidence type="ECO:0000256" key="2">
    <source>
        <dbReference type="ARBA" id="ARBA00023136"/>
    </source>
</evidence>
<dbReference type="Pfam" id="PF05433">
    <property type="entry name" value="Rick_17kDa_Anti"/>
    <property type="match status" value="1"/>
</dbReference>
<dbReference type="RefSeq" id="WP_261693678.1">
    <property type="nucleotide sequence ID" value="NZ_CP104694.1"/>
</dbReference>
<evidence type="ECO:0000313" key="5">
    <source>
        <dbReference type="EMBL" id="UXI66698.1"/>
    </source>
</evidence>
<evidence type="ECO:0000256" key="1">
    <source>
        <dbReference type="ARBA" id="ARBA00004370"/>
    </source>
</evidence>
<name>A0ABY6B9F9_9GAMM</name>
<evidence type="ECO:0000259" key="4">
    <source>
        <dbReference type="Pfam" id="PF05433"/>
    </source>
</evidence>
<organism evidence="5 6">
    <name type="scientific">Tahibacter amnicola</name>
    <dbReference type="NCBI Taxonomy" id="2976241"/>
    <lineage>
        <taxon>Bacteria</taxon>
        <taxon>Pseudomonadati</taxon>
        <taxon>Pseudomonadota</taxon>
        <taxon>Gammaproteobacteria</taxon>
        <taxon>Lysobacterales</taxon>
        <taxon>Rhodanobacteraceae</taxon>
        <taxon>Tahibacter</taxon>
    </lineage>
</organism>
<feature type="chain" id="PRO_5046565323" evidence="3">
    <location>
        <begin position="28"/>
        <end position="144"/>
    </location>
</feature>
<protein>
    <submittedName>
        <fullName evidence="5">Glycine zipper 2TM domain-containing protein</fullName>
    </submittedName>
</protein>
<dbReference type="PANTHER" id="PTHR35603:SF2">
    <property type="entry name" value="OUTER MEMBRANE LIPOPROTEIN"/>
    <property type="match status" value="1"/>
</dbReference>
<keyword evidence="6" id="KW-1185">Reference proteome</keyword>
<dbReference type="InterPro" id="IPR008816">
    <property type="entry name" value="Gly_zipper_2TM_dom"/>
</dbReference>
<dbReference type="Proteomes" id="UP001064632">
    <property type="component" value="Chromosome"/>
</dbReference>
<accession>A0ABY6B9F9</accession>
<keyword evidence="3" id="KW-0732">Signal</keyword>
<feature type="domain" description="Glycine zipper 2TM" evidence="4">
    <location>
        <begin position="53"/>
        <end position="94"/>
    </location>
</feature>
<dbReference type="PANTHER" id="PTHR35603">
    <property type="match status" value="1"/>
</dbReference>
<sequence length="144" mass="15566">MRTQFSRITALALTGAVIFGTATPVFANHRGCYNCGVVREAYRERGEDRRLGGGTVIGALAGAAIGNQVGKGDGRKAATVAGALAGGAVGHNVEKRHRRDRTYWHVEVSMDNGGYRVLNMRNNRQSLRPGDRVVVRNGEAYLLR</sequence>
<dbReference type="EMBL" id="CP104694">
    <property type="protein sequence ID" value="UXI66698.1"/>
    <property type="molecule type" value="Genomic_DNA"/>
</dbReference>
<feature type="signal peptide" evidence="3">
    <location>
        <begin position="1"/>
        <end position="27"/>
    </location>
</feature>
<dbReference type="InterPro" id="IPR051407">
    <property type="entry name" value="Bact_OM_lipoprot/Surf_antigen"/>
</dbReference>
<proteinExistence type="predicted"/>
<comment type="subcellular location">
    <subcellularLocation>
        <location evidence="1">Membrane</location>
    </subcellularLocation>
</comment>
<gene>
    <name evidence="5" type="ORF">N4264_18350</name>
</gene>
<evidence type="ECO:0000313" key="6">
    <source>
        <dbReference type="Proteomes" id="UP001064632"/>
    </source>
</evidence>
<evidence type="ECO:0000256" key="3">
    <source>
        <dbReference type="SAM" id="SignalP"/>
    </source>
</evidence>